<sequence>MNKWRRTKEGGQGLGDTDSGWIET</sequence>
<protein>
    <submittedName>
        <fullName evidence="2">Uncharacterized protein</fullName>
    </submittedName>
</protein>
<reference evidence="2" key="2">
    <citation type="journal article" date="2015" name="Fish Shellfish Immunol.">
        <title>Early steps in the European eel (Anguilla anguilla)-Vibrio vulnificus interaction in the gills: Role of the RtxA13 toxin.</title>
        <authorList>
            <person name="Callol A."/>
            <person name="Pajuelo D."/>
            <person name="Ebbesson L."/>
            <person name="Teles M."/>
            <person name="MacKenzie S."/>
            <person name="Amaro C."/>
        </authorList>
    </citation>
    <scope>NUCLEOTIDE SEQUENCE</scope>
</reference>
<dbReference type="AlphaFoldDB" id="A0A0E9USE4"/>
<evidence type="ECO:0000256" key="1">
    <source>
        <dbReference type="SAM" id="MobiDB-lite"/>
    </source>
</evidence>
<dbReference type="EMBL" id="GBXM01039813">
    <property type="protein sequence ID" value="JAH68764.1"/>
    <property type="molecule type" value="Transcribed_RNA"/>
</dbReference>
<evidence type="ECO:0000313" key="2">
    <source>
        <dbReference type="EMBL" id="JAH68764.1"/>
    </source>
</evidence>
<name>A0A0E9USE4_ANGAN</name>
<accession>A0A0E9USE4</accession>
<proteinExistence type="predicted"/>
<organism evidence="2">
    <name type="scientific">Anguilla anguilla</name>
    <name type="common">European freshwater eel</name>
    <name type="synonym">Muraena anguilla</name>
    <dbReference type="NCBI Taxonomy" id="7936"/>
    <lineage>
        <taxon>Eukaryota</taxon>
        <taxon>Metazoa</taxon>
        <taxon>Chordata</taxon>
        <taxon>Craniata</taxon>
        <taxon>Vertebrata</taxon>
        <taxon>Euteleostomi</taxon>
        <taxon>Actinopterygii</taxon>
        <taxon>Neopterygii</taxon>
        <taxon>Teleostei</taxon>
        <taxon>Anguilliformes</taxon>
        <taxon>Anguillidae</taxon>
        <taxon>Anguilla</taxon>
    </lineage>
</organism>
<feature type="region of interest" description="Disordered" evidence="1">
    <location>
        <begin position="1"/>
        <end position="24"/>
    </location>
</feature>
<reference evidence="2" key="1">
    <citation type="submission" date="2014-11" db="EMBL/GenBank/DDBJ databases">
        <authorList>
            <person name="Amaro Gonzalez C."/>
        </authorList>
    </citation>
    <scope>NUCLEOTIDE SEQUENCE</scope>
</reference>